<comment type="caution">
    <text evidence="10">The sequence shown here is derived from an EMBL/GenBank/DDBJ whole genome shotgun (WGS) entry which is preliminary data.</text>
</comment>
<evidence type="ECO:0000313" key="11">
    <source>
        <dbReference type="Proteomes" id="UP000663852"/>
    </source>
</evidence>
<dbReference type="Pfam" id="PF01129">
    <property type="entry name" value="ART"/>
    <property type="match status" value="1"/>
</dbReference>
<dbReference type="GO" id="GO:0016779">
    <property type="term" value="F:nucleotidyltransferase activity"/>
    <property type="evidence" value="ECO:0007669"/>
    <property type="project" value="UniProtKB-KW"/>
</dbReference>
<dbReference type="InterPro" id="IPR019734">
    <property type="entry name" value="TPR_rpt"/>
</dbReference>
<dbReference type="SMART" id="SM00028">
    <property type="entry name" value="TPR"/>
    <property type="match status" value="5"/>
</dbReference>
<protein>
    <recommendedName>
        <fullName evidence="9">NAD(P)(+)--arginine ADP-ribosyltransferase</fullName>
        <ecNumber evidence="9">2.4.2.31</ecNumber>
    </recommendedName>
    <alternativeName>
        <fullName evidence="9">Mono(ADP-ribosyl)transferase</fullName>
    </alternativeName>
</protein>
<keyword evidence="4" id="KW-0548">Nucleotidyltransferase</keyword>
<dbReference type="Pfam" id="PF13424">
    <property type="entry name" value="TPR_12"/>
    <property type="match status" value="1"/>
</dbReference>
<dbReference type="Gene3D" id="3.90.176.10">
    <property type="entry name" value="Toxin ADP-ribosyltransferase, Chain A, domain 1"/>
    <property type="match status" value="1"/>
</dbReference>
<evidence type="ECO:0000256" key="9">
    <source>
        <dbReference type="RuleBase" id="RU361228"/>
    </source>
</evidence>
<proteinExistence type="inferred from homology"/>
<evidence type="ECO:0000313" key="10">
    <source>
        <dbReference type="EMBL" id="CAF1185756.1"/>
    </source>
</evidence>
<organism evidence="10 11">
    <name type="scientific">Adineta ricciae</name>
    <name type="common">Rotifer</name>
    <dbReference type="NCBI Taxonomy" id="249248"/>
    <lineage>
        <taxon>Eukaryota</taxon>
        <taxon>Metazoa</taxon>
        <taxon>Spiralia</taxon>
        <taxon>Gnathifera</taxon>
        <taxon>Rotifera</taxon>
        <taxon>Eurotatoria</taxon>
        <taxon>Bdelloidea</taxon>
        <taxon>Adinetida</taxon>
        <taxon>Adinetidae</taxon>
        <taxon>Adineta</taxon>
    </lineage>
</organism>
<comment type="similarity">
    <text evidence="1 9">Belongs to the Arg-specific ADP-ribosyltransferase family.</text>
</comment>
<feature type="repeat" description="TPR" evidence="8">
    <location>
        <begin position="458"/>
        <end position="491"/>
    </location>
</feature>
<dbReference type="InterPro" id="IPR000768">
    <property type="entry name" value="ART"/>
</dbReference>
<evidence type="ECO:0000256" key="4">
    <source>
        <dbReference type="ARBA" id="ARBA00022695"/>
    </source>
</evidence>
<dbReference type="Proteomes" id="UP000663852">
    <property type="component" value="Unassembled WGS sequence"/>
</dbReference>
<dbReference type="AlphaFoldDB" id="A0A814V5V6"/>
<keyword evidence="5" id="KW-0677">Repeat</keyword>
<evidence type="ECO:0000256" key="7">
    <source>
        <dbReference type="ARBA" id="ARBA00047597"/>
    </source>
</evidence>
<keyword evidence="2 9" id="KW-0328">Glycosyltransferase</keyword>
<dbReference type="Gene3D" id="1.25.40.10">
    <property type="entry name" value="Tetratricopeptide repeat domain"/>
    <property type="match status" value="2"/>
</dbReference>
<accession>A0A814V5V6</accession>
<dbReference type="EC" id="2.4.2.31" evidence="9"/>
<keyword evidence="3 9" id="KW-0808">Transferase</keyword>
<keyword evidence="9" id="KW-0521">NADP</keyword>
<dbReference type="OrthoDB" id="19588at2759"/>
<dbReference type="Pfam" id="PF13374">
    <property type="entry name" value="TPR_10"/>
    <property type="match status" value="1"/>
</dbReference>
<evidence type="ECO:0000256" key="8">
    <source>
        <dbReference type="PROSITE-ProRule" id="PRU00339"/>
    </source>
</evidence>
<gene>
    <name evidence="10" type="ORF">EDS130_LOCUS24511</name>
</gene>
<evidence type="ECO:0000256" key="2">
    <source>
        <dbReference type="ARBA" id="ARBA00022676"/>
    </source>
</evidence>
<dbReference type="GO" id="GO:0106274">
    <property type="term" value="F:NAD+-protein-arginine ADP-ribosyltransferase activity"/>
    <property type="evidence" value="ECO:0007669"/>
    <property type="project" value="UniProtKB-EC"/>
</dbReference>
<evidence type="ECO:0000256" key="1">
    <source>
        <dbReference type="ARBA" id="ARBA00009558"/>
    </source>
</evidence>
<evidence type="ECO:0000256" key="3">
    <source>
        <dbReference type="ARBA" id="ARBA00022679"/>
    </source>
</evidence>
<keyword evidence="6 8" id="KW-0802">TPR repeat</keyword>
<dbReference type="SUPFAM" id="SSF48452">
    <property type="entry name" value="TPR-like"/>
    <property type="match status" value="2"/>
</dbReference>
<name>A0A814V5V6_ADIRI</name>
<dbReference type="SUPFAM" id="SSF56399">
    <property type="entry name" value="ADP-ribosylation"/>
    <property type="match status" value="1"/>
</dbReference>
<dbReference type="PANTHER" id="PTHR45641:SF19">
    <property type="entry name" value="NEPHROCYSTIN-3"/>
    <property type="match status" value="1"/>
</dbReference>
<feature type="repeat" description="TPR" evidence="8">
    <location>
        <begin position="589"/>
        <end position="622"/>
    </location>
</feature>
<dbReference type="PROSITE" id="PS50005">
    <property type="entry name" value="TPR"/>
    <property type="match status" value="3"/>
</dbReference>
<evidence type="ECO:0000256" key="6">
    <source>
        <dbReference type="ARBA" id="ARBA00022803"/>
    </source>
</evidence>
<dbReference type="PANTHER" id="PTHR45641">
    <property type="entry name" value="TETRATRICOPEPTIDE REPEAT PROTEIN (AFU_ORTHOLOGUE AFUA_6G03870)"/>
    <property type="match status" value="1"/>
</dbReference>
<reference evidence="10" key="1">
    <citation type="submission" date="2021-02" db="EMBL/GenBank/DDBJ databases">
        <authorList>
            <person name="Nowell W R."/>
        </authorList>
    </citation>
    <scope>NUCLEOTIDE SEQUENCE</scope>
</reference>
<evidence type="ECO:0000256" key="5">
    <source>
        <dbReference type="ARBA" id="ARBA00022737"/>
    </source>
</evidence>
<sequence>MSIDDEWLEKQGLLIDQKEKQWSTDTIIIWLNNSTENFERKYESMVFPNAKIFNNIGECLEYITNLQNDIRIYLIVNFLSSTNYEKFEHLLSTLQLRKNVHRIYFQYNSNEIRRMPESLKTKNIMSPTELKRELISSEEYASLAFNVINKENTCLSLNEQKRNEQEAGFMYTCLFKRLILDTNVPVNEEIEREEMLSYCRKYFARINNQSALTFLDRYEQNEDNRSALWWYTCDGFLYKMLNEACRVQNIKTMYAMRVFIRHLHREIDQLSSLESHRQQSVFTLYRGQQLTTSAFNEIRSKIGGLLSINSFFSTSLDKQIALLFAGISDGINTVSVVFEINIPRTNTKIGSFADIDSVSAFTGAEKEYLFSLGSVFRIENVKEYPEFGNGIWFIQITLTTDSDLELSTLTNYMWNYNLQGRIDLSSFARLMYDMGKNDSAEEIYSIILTQVSSREDFGFVLHQLGCVEKMKGHLEDALKLYQQSLRYLPQSERERNFSTVATLYAIATVYCDQCNWDSSLEYIQRALTEIANRDETIKAQSKIEQESNCLHMLGTVHLEQHRLDDAIKYFEQALEIRRQILPSLHPALAVSYNDLGILYHRQKHYEQALSAYEHCLEIRRRVLPETHYALAIIYNNMANTLYWLERDQEALEMSQRAVDISIKSLGPDHPMTMTFRDTFEGISASNNEN</sequence>
<comment type="catalytic activity">
    <reaction evidence="7 9">
        <text>L-arginyl-[protein] + NAD(+) = N(omega)-(ADP-D-ribosyl)-L-arginyl-[protein] + nicotinamide + H(+)</text>
        <dbReference type="Rhea" id="RHEA:19149"/>
        <dbReference type="Rhea" id="RHEA-COMP:10532"/>
        <dbReference type="Rhea" id="RHEA-COMP:15087"/>
        <dbReference type="ChEBI" id="CHEBI:15378"/>
        <dbReference type="ChEBI" id="CHEBI:17154"/>
        <dbReference type="ChEBI" id="CHEBI:29965"/>
        <dbReference type="ChEBI" id="CHEBI:57540"/>
        <dbReference type="ChEBI" id="CHEBI:142554"/>
        <dbReference type="EC" id="2.4.2.31"/>
    </reaction>
</comment>
<dbReference type="EMBL" id="CAJNOJ010000139">
    <property type="protein sequence ID" value="CAF1185756.1"/>
    <property type="molecule type" value="Genomic_DNA"/>
</dbReference>
<feature type="repeat" description="TPR" evidence="8">
    <location>
        <begin position="547"/>
        <end position="580"/>
    </location>
</feature>
<dbReference type="InterPro" id="IPR011990">
    <property type="entry name" value="TPR-like_helical_dom_sf"/>
</dbReference>
<dbReference type="PROSITE" id="PS51996">
    <property type="entry name" value="TR_MART"/>
    <property type="match status" value="1"/>
</dbReference>
<keyword evidence="9" id="KW-0520">NAD</keyword>